<sequence>MNIDEVAKRFDISKSQIRYYEKLGLLNIPRDDNNYRNFNDDVLFTLQLIIDLKALDIELQSIKYIIHLFNKPISKSCNEQSNDFLQKLILEKEAQLNNQIYVLQKLKKLHNLAKDEQYETNKNVIFQALKERGDNYD</sequence>
<keyword evidence="1" id="KW-0238">DNA-binding</keyword>
<reference evidence="4 5" key="2">
    <citation type="submission" date="2016-09" db="EMBL/GenBank/DDBJ databases">
        <authorList>
            <consortium name="Pathogen Informatics"/>
            <person name="Sun Q."/>
            <person name="Inoue M."/>
        </authorList>
    </citation>
    <scope>NUCLEOTIDE SEQUENCE [LARGE SCALE GENOMIC DNA]</scope>
    <source>
        <strain evidence="4 5">82C</strain>
    </source>
</reference>
<dbReference type="OrthoDB" id="9806513at2"/>
<proteinExistence type="predicted"/>
<dbReference type="Proteomes" id="UP000095768">
    <property type="component" value="Unassembled WGS sequence"/>
</dbReference>
<accession>A0A1D4RPA1</accession>
<dbReference type="RefSeq" id="WP_069996624.1">
    <property type="nucleotide sequence ID" value="NZ_FMPG01000002.1"/>
</dbReference>
<dbReference type="SMART" id="SM00422">
    <property type="entry name" value="HTH_MERR"/>
    <property type="match status" value="1"/>
</dbReference>
<dbReference type="Proteomes" id="UP000095412">
    <property type="component" value="Unassembled WGS sequence"/>
</dbReference>
<dbReference type="InterPro" id="IPR000551">
    <property type="entry name" value="MerR-type_HTH_dom"/>
</dbReference>
<name>A0A1D4RPA1_9STAP</name>
<dbReference type="CDD" id="cd00592">
    <property type="entry name" value="HTH_MerR-like"/>
    <property type="match status" value="1"/>
</dbReference>
<dbReference type="PANTHER" id="PTHR30204:SF97">
    <property type="entry name" value="MERR FAMILY REGULATORY PROTEIN"/>
    <property type="match status" value="1"/>
</dbReference>
<dbReference type="SUPFAM" id="SSF46955">
    <property type="entry name" value="Putative DNA-binding domain"/>
    <property type="match status" value="1"/>
</dbReference>
<evidence type="ECO:0000256" key="1">
    <source>
        <dbReference type="ARBA" id="ARBA00023125"/>
    </source>
</evidence>
<evidence type="ECO:0000313" key="3">
    <source>
        <dbReference type="EMBL" id="SCS68799.1"/>
    </source>
</evidence>
<dbReference type="EMBL" id="FMPI01000030">
    <property type="protein sequence ID" value="SCT49093.1"/>
    <property type="molecule type" value="Genomic_DNA"/>
</dbReference>
<dbReference type="PANTHER" id="PTHR30204">
    <property type="entry name" value="REDOX-CYCLING DRUG-SENSING TRANSCRIPTIONAL ACTIVATOR SOXR"/>
    <property type="match status" value="1"/>
</dbReference>
<evidence type="ECO:0000313" key="6">
    <source>
        <dbReference type="Proteomes" id="UP000095768"/>
    </source>
</evidence>
<keyword evidence="5" id="KW-1185">Reference proteome</keyword>
<dbReference type="GO" id="GO:0003677">
    <property type="term" value="F:DNA binding"/>
    <property type="evidence" value="ECO:0007669"/>
    <property type="project" value="UniProtKB-KW"/>
</dbReference>
<dbReference type="Pfam" id="PF13411">
    <property type="entry name" value="MerR_1"/>
    <property type="match status" value="1"/>
</dbReference>
<dbReference type="AlphaFoldDB" id="A0A1D4RPA1"/>
<organism evidence="3 6">
    <name type="scientific">Staphylococcus caeli</name>
    <dbReference type="NCBI Taxonomy" id="2201815"/>
    <lineage>
        <taxon>Bacteria</taxon>
        <taxon>Bacillati</taxon>
        <taxon>Bacillota</taxon>
        <taxon>Bacilli</taxon>
        <taxon>Bacillales</taxon>
        <taxon>Staphylococcaceae</taxon>
        <taxon>Staphylococcus</taxon>
    </lineage>
</organism>
<evidence type="ECO:0000313" key="4">
    <source>
        <dbReference type="EMBL" id="SCT49093.1"/>
    </source>
</evidence>
<feature type="domain" description="HTH merR-type" evidence="2">
    <location>
        <begin position="1"/>
        <end position="68"/>
    </location>
</feature>
<evidence type="ECO:0000313" key="5">
    <source>
        <dbReference type="Proteomes" id="UP000095412"/>
    </source>
</evidence>
<dbReference type="EMBL" id="FMPG01000002">
    <property type="protein sequence ID" value="SCS68799.1"/>
    <property type="molecule type" value="Genomic_DNA"/>
</dbReference>
<dbReference type="PROSITE" id="PS50937">
    <property type="entry name" value="HTH_MERR_2"/>
    <property type="match status" value="1"/>
</dbReference>
<evidence type="ECO:0000259" key="2">
    <source>
        <dbReference type="PROSITE" id="PS50937"/>
    </source>
</evidence>
<protein>
    <submittedName>
        <fullName evidence="3">Transcriptional regulator, MarR family protein</fullName>
    </submittedName>
</protein>
<gene>
    <name evidence="3" type="primary">cueR</name>
    <name evidence="3" type="ORF">SAMEA2297795_00985</name>
    <name evidence="4" type="ORF">SAMEA2297796_02506</name>
</gene>
<dbReference type="Gene3D" id="1.10.1660.10">
    <property type="match status" value="1"/>
</dbReference>
<dbReference type="InterPro" id="IPR009061">
    <property type="entry name" value="DNA-bd_dom_put_sf"/>
</dbReference>
<dbReference type="GO" id="GO:0003700">
    <property type="term" value="F:DNA-binding transcription factor activity"/>
    <property type="evidence" value="ECO:0007669"/>
    <property type="project" value="InterPro"/>
</dbReference>
<dbReference type="InterPro" id="IPR047057">
    <property type="entry name" value="MerR_fam"/>
</dbReference>
<reference evidence="3 6" key="1">
    <citation type="submission" date="2016-09" db="EMBL/GenBank/DDBJ databases">
        <authorList>
            <consortium name="Pathogen Informatics"/>
        </authorList>
    </citation>
    <scope>NUCLEOTIDE SEQUENCE [LARGE SCALE GENOMIC DNA]</scope>
    <source>
        <strain evidence="3 6">82B</strain>
    </source>
</reference>